<dbReference type="Gene3D" id="3.10.450.50">
    <property type="match status" value="1"/>
</dbReference>
<name>A0ABX1GPB6_9FLAO</name>
<dbReference type="InterPro" id="IPR039437">
    <property type="entry name" value="FrzH/put_lumazine-bd"/>
</dbReference>
<dbReference type="EMBL" id="JAAWWL010000001">
    <property type="protein sequence ID" value="NKI31772.1"/>
    <property type="molecule type" value="Genomic_DNA"/>
</dbReference>
<evidence type="ECO:0000256" key="1">
    <source>
        <dbReference type="SAM" id="SignalP"/>
    </source>
</evidence>
<comment type="caution">
    <text evidence="2">The sequence shown here is derived from an EMBL/GenBank/DDBJ whole genome shotgun (WGS) entry which is preliminary data.</text>
</comment>
<feature type="chain" id="PRO_5045146185" evidence="1">
    <location>
        <begin position="23"/>
        <end position="143"/>
    </location>
</feature>
<gene>
    <name evidence="2" type="ORF">HCU67_07420</name>
</gene>
<evidence type="ECO:0000313" key="2">
    <source>
        <dbReference type="EMBL" id="NKI31772.1"/>
    </source>
</evidence>
<organism evidence="2 3">
    <name type="scientific">Croceivirga thetidis</name>
    <dbReference type="NCBI Taxonomy" id="2721623"/>
    <lineage>
        <taxon>Bacteria</taxon>
        <taxon>Pseudomonadati</taxon>
        <taxon>Bacteroidota</taxon>
        <taxon>Flavobacteriia</taxon>
        <taxon>Flavobacteriales</taxon>
        <taxon>Flavobacteriaceae</taxon>
        <taxon>Croceivirga</taxon>
    </lineage>
</organism>
<dbReference type="SUPFAM" id="SSF54427">
    <property type="entry name" value="NTF2-like"/>
    <property type="match status" value="1"/>
</dbReference>
<evidence type="ECO:0000313" key="3">
    <source>
        <dbReference type="Proteomes" id="UP000718451"/>
    </source>
</evidence>
<sequence length="143" mass="16526">MKRLFLTTFVIVLSLSFGNAQETDYELVAQTVNYYLEGGNNNDYETLKKAFHETATMKYITDEGYKEVNALEFFSGMDASKPKPTRKTRISDITISGHAANARLEIEYETFSFVDFMNLLKIDGEWKIVNKIFYRMPKMSTVQ</sequence>
<keyword evidence="3" id="KW-1185">Reference proteome</keyword>
<dbReference type="Proteomes" id="UP000718451">
    <property type="component" value="Unassembled WGS sequence"/>
</dbReference>
<proteinExistence type="predicted"/>
<dbReference type="InterPro" id="IPR032710">
    <property type="entry name" value="NTF2-like_dom_sf"/>
</dbReference>
<keyword evidence="1" id="KW-0732">Signal</keyword>
<feature type="signal peptide" evidence="1">
    <location>
        <begin position="1"/>
        <end position="22"/>
    </location>
</feature>
<dbReference type="RefSeq" id="WP_168551921.1">
    <property type="nucleotide sequence ID" value="NZ_JAAWWL010000001.1"/>
</dbReference>
<dbReference type="Pfam" id="PF12893">
    <property type="entry name" value="Lumazine_bd_2"/>
    <property type="match status" value="1"/>
</dbReference>
<accession>A0ABX1GPB6</accession>
<reference evidence="2 3" key="1">
    <citation type="submission" date="2020-04" db="EMBL/GenBank/DDBJ databases">
        <authorList>
            <person name="Yoon J."/>
        </authorList>
    </citation>
    <scope>NUCLEOTIDE SEQUENCE [LARGE SCALE GENOMIC DNA]</scope>
    <source>
        <strain evidence="2 3">DJ-13</strain>
    </source>
</reference>
<protein>
    <submittedName>
        <fullName evidence="2">Nuclear transport factor 2 family protein</fullName>
    </submittedName>
</protein>